<keyword evidence="6 13" id="KW-0227">DNA damage</keyword>
<evidence type="ECO:0000256" key="5">
    <source>
        <dbReference type="ARBA" id="ARBA00022759"/>
    </source>
</evidence>
<protein>
    <recommendedName>
        <fullName evidence="12 13">Holliday junction resolvase RecU</fullName>
        <ecNumber evidence="13 14">3.1.21.10</ecNumber>
    </recommendedName>
    <alternativeName>
        <fullName evidence="13">Recombination protein U homolog</fullName>
    </alternativeName>
</protein>
<dbReference type="GO" id="GO:0006281">
    <property type="term" value="P:DNA repair"/>
    <property type="evidence" value="ECO:0007669"/>
    <property type="project" value="UniProtKB-UniRule"/>
</dbReference>
<evidence type="ECO:0000256" key="12">
    <source>
        <dbReference type="ARBA" id="ARBA00029523"/>
    </source>
</evidence>
<name>A0A923RIY4_9BACI</name>
<evidence type="ECO:0000256" key="8">
    <source>
        <dbReference type="ARBA" id="ARBA00022842"/>
    </source>
</evidence>
<keyword evidence="7 13" id="KW-0378">Hydrolase</keyword>
<evidence type="ECO:0000256" key="7">
    <source>
        <dbReference type="ARBA" id="ARBA00022801"/>
    </source>
</evidence>
<dbReference type="EC" id="3.1.21.10" evidence="13 14"/>
<comment type="cofactor">
    <cofactor evidence="13">
        <name>Mg(2+)</name>
        <dbReference type="ChEBI" id="CHEBI:18420"/>
    </cofactor>
    <text evidence="13">Binds 1 Mg(2+) ion per subunit.</text>
</comment>
<dbReference type="SUPFAM" id="SSF52980">
    <property type="entry name" value="Restriction endonuclease-like"/>
    <property type="match status" value="1"/>
</dbReference>
<dbReference type="InterPro" id="IPR004612">
    <property type="entry name" value="Resolv_RecU"/>
</dbReference>
<feature type="site" description="Transition state stabilizer" evidence="13">
    <location>
        <position position="97"/>
    </location>
</feature>
<dbReference type="NCBIfam" id="TIGR00648">
    <property type="entry name" value="recU"/>
    <property type="match status" value="1"/>
</dbReference>
<dbReference type="InterPro" id="IPR011335">
    <property type="entry name" value="Restrct_endonuc-II-like"/>
</dbReference>
<comment type="catalytic activity">
    <reaction evidence="13">
        <text>Endonucleolytic cleavage at a junction such as a reciprocal single-stranded crossover between two homologous DNA duplexes (Holliday junction).</text>
        <dbReference type="EC" id="3.1.21.10"/>
    </reaction>
</comment>
<comment type="caution">
    <text evidence="15">The sequence shown here is derived from an EMBL/GenBank/DDBJ whole genome shotgun (WGS) entry which is preliminary data.</text>
</comment>
<keyword evidence="3 13" id="KW-0540">Nuclease</keyword>
<dbReference type="GO" id="GO:0003676">
    <property type="term" value="F:nucleic acid binding"/>
    <property type="evidence" value="ECO:0007669"/>
    <property type="project" value="InterPro"/>
</dbReference>
<dbReference type="CDD" id="cd22354">
    <property type="entry name" value="RecU-like"/>
    <property type="match status" value="1"/>
</dbReference>
<keyword evidence="10 13" id="KW-0234">DNA repair</keyword>
<proteinExistence type="inferred from homology"/>
<keyword evidence="2 13" id="KW-0963">Cytoplasm</keyword>
<dbReference type="HAMAP" id="MF_00130">
    <property type="entry name" value="RecU"/>
    <property type="match status" value="1"/>
</dbReference>
<sequence length="194" mass="22928">MNYPNGKRSLSNIKSKTTNQTFSNRGMTLEEDINQTNQYYLDMDLAIIHKKPTPIQIVKVNYPKRSAAVITEAYFKQASTTDYNGLYRNHYVDFEAKETKNKHSFPLANVHEHQIHHMESIIKHGGICFMIIRFAHHDETYLLEAKELLAFWYEKEADGRKSIPYTQIKQRGHFIPFKYQTRVDYLSIIDQLYF</sequence>
<dbReference type="RefSeq" id="WP_186869759.1">
    <property type="nucleotide sequence ID" value="NZ_JACOOL010000006.1"/>
</dbReference>
<keyword evidence="4 13" id="KW-0479">Metal-binding</keyword>
<dbReference type="GO" id="GO:0008821">
    <property type="term" value="F:crossover junction DNA endonuclease activity"/>
    <property type="evidence" value="ECO:0007669"/>
    <property type="project" value="UniProtKB-EC"/>
</dbReference>
<keyword evidence="9 13" id="KW-0233">DNA recombination</keyword>
<accession>A0A923RIY4</accession>
<dbReference type="NCBIfam" id="NF002581">
    <property type="entry name" value="PRK02234.1-2"/>
    <property type="match status" value="1"/>
</dbReference>
<evidence type="ECO:0000256" key="3">
    <source>
        <dbReference type="ARBA" id="ARBA00022722"/>
    </source>
</evidence>
<evidence type="ECO:0000256" key="9">
    <source>
        <dbReference type="ARBA" id="ARBA00023172"/>
    </source>
</evidence>
<dbReference type="GO" id="GO:0005737">
    <property type="term" value="C:cytoplasm"/>
    <property type="evidence" value="ECO:0007669"/>
    <property type="project" value="UniProtKB-SubCell"/>
</dbReference>
<dbReference type="PIRSF" id="PIRSF037785">
    <property type="entry name" value="RecU"/>
    <property type="match status" value="1"/>
</dbReference>
<keyword evidence="5 13" id="KW-0255">Endonuclease</keyword>
<evidence type="ECO:0000256" key="2">
    <source>
        <dbReference type="ARBA" id="ARBA00022490"/>
    </source>
</evidence>
<keyword evidence="8 13" id="KW-0460">Magnesium</keyword>
<dbReference type="AlphaFoldDB" id="A0A923RIY4"/>
<feature type="binding site" evidence="13">
    <location>
        <position position="82"/>
    </location>
    <ligand>
        <name>Mg(2+)</name>
        <dbReference type="ChEBI" id="CHEBI:18420"/>
    </ligand>
</feature>
<evidence type="ECO:0000313" key="15">
    <source>
        <dbReference type="EMBL" id="MBC5637043.1"/>
    </source>
</evidence>
<evidence type="ECO:0000256" key="1">
    <source>
        <dbReference type="ARBA" id="ARBA00004496"/>
    </source>
</evidence>
<keyword evidence="16" id="KW-1185">Reference proteome</keyword>
<evidence type="ECO:0000313" key="16">
    <source>
        <dbReference type="Proteomes" id="UP000637359"/>
    </source>
</evidence>
<comment type="similarity">
    <text evidence="11 13">Belongs to the RecU family.</text>
</comment>
<evidence type="ECO:0000256" key="13">
    <source>
        <dbReference type="HAMAP-Rule" id="MF_00130"/>
    </source>
</evidence>
<reference evidence="15" key="1">
    <citation type="submission" date="2020-08" db="EMBL/GenBank/DDBJ databases">
        <title>Genome public.</title>
        <authorList>
            <person name="Liu C."/>
            <person name="Sun Q."/>
        </authorList>
    </citation>
    <scope>NUCLEOTIDE SEQUENCE</scope>
    <source>
        <strain evidence="15">BX22</strain>
    </source>
</reference>
<dbReference type="Gene3D" id="3.40.1350.10">
    <property type="match status" value="1"/>
</dbReference>
<dbReference type="InterPro" id="IPR011856">
    <property type="entry name" value="tRNA_endonuc-like_dom_sf"/>
</dbReference>
<evidence type="ECO:0000256" key="4">
    <source>
        <dbReference type="ARBA" id="ARBA00022723"/>
    </source>
</evidence>
<dbReference type="EMBL" id="JACOOL010000006">
    <property type="protein sequence ID" value="MBC5637043.1"/>
    <property type="molecule type" value="Genomic_DNA"/>
</dbReference>
<comment type="subcellular location">
    <subcellularLocation>
        <location evidence="1 13">Cytoplasm</location>
    </subcellularLocation>
</comment>
<gene>
    <name evidence="13 15" type="primary">recU</name>
    <name evidence="15" type="ORF">H8S33_09520</name>
</gene>
<dbReference type="Proteomes" id="UP000637359">
    <property type="component" value="Unassembled WGS sequence"/>
</dbReference>
<feature type="binding site" evidence="13">
    <location>
        <position position="114"/>
    </location>
    <ligand>
        <name>Mg(2+)</name>
        <dbReference type="ChEBI" id="CHEBI:18420"/>
    </ligand>
</feature>
<comment type="function">
    <text evidence="13">Endonuclease that resolves Holliday junction intermediates in genetic recombination. Cleaves mobile four-strand junctions by introducing symmetrical nicks in paired strands. Promotes annealing of linear ssDNA with homologous dsDNA. Required for DNA repair, homologous recombination and chromosome segregation.</text>
</comment>
<dbReference type="Pfam" id="PF03838">
    <property type="entry name" value="RecU"/>
    <property type="match status" value="1"/>
</dbReference>
<feature type="binding site" evidence="13">
    <location>
        <position position="95"/>
    </location>
    <ligand>
        <name>Mg(2+)</name>
        <dbReference type="ChEBI" id="CHEBI:18420"/>
    </ligand>
</feature>
<evidence type="ECO:0000256" key="11">
    <source>
        <dbReference type="ARBA" id="ARBA00023447"/>
    </source>
</evidence>
<dbReference type="GO" id="GO:0007059">
    <property type="term" value="P:chromosome segregation"/>
    <property type="evidence" value="ECO:0007669"/>
    <property type="project" value="UniProtKB-UniRule"/>
</dbReference>
<feature type="binding site" evidence="13">
    <location>
        <position position="80"/>
    </location>
    <ligand>
        <name>Mg(2+)</name>
        <dbReference type="ChEBI" id="CHEBI:18420"/>
    </ligand>
</feature>
<organism evidence="15 16">
    <name type="scientific">Ornithinibacillus hominis</name>
    <dbReference type="NCBI Taxonomy" id="2763055"/>
    <lineage>
        <taxon>Bacteria</taxon>
        <taxon>Bacillati</taxon>
        <taxon>Bacillota</taxon>
        <taxon>Bacilli</taxon>
        <taxon>Bacillales</taxon>
        <taxon>Bacillaceae</taxon>
        <taxon>Ornithinibacillus</taxon>
    </lineage>
</organism>
<dbReference type="GO" id="GO:0000287">
    <property type="term" value="F:magnesium ion binding"/>
    <property type="evidence" value="ECO:0007669"/>
    <property type="project" value="UniProtKB-UniRule"/>
</dbReference>
<evidence type="ECO:0000256" key="14">
    <source>
        <dbReference type="NCBIfam" id="TIGR00648"/>
    </source>
</evidence>
<evidence type="ECO:0000256" key="6">
    <source>
        <dbReference type="ARBA" id="ARBA00022763"/>
    </source>
</evidence>
<dbReference type="GO" id="GO:0006310">
    <property type="term" value="P:DNA recombination"/>
    <property type="evidence" value="ECO:0007669"/>
    <property type="project" value="UniProtKB-UniRule"/>
</dbReference>
<evidence type="ECO:0000256" key="10">
    <source>
        <dbReference type="ARBA" id="ARBA00023204"/>
    </source>
</evidence>
<dbReference type="NCBIfam" id="NF002584">
    <property type="entry name" value="PRK02234.1-5"/>
    <property type="match status" value="1"/>
</dbReference>